<sequence>MDKEERVASQDFRPDLGSSDSIDSAAYVRMLLELDSIPWGHSFSAALFNWLLLAGYLVVPGTFTSLQKPDTVKEHLTDKGLEKVILSTIQNPPLLMIACFLFLMGVSGMFWLGWTWRYNYIWVINRIFFPGLLHSAAGLITTLINVYTAQSGDWSVMAISTVAVTGLSATSTAGLFLYYNFVKLGRLKKAYEGNEELPSKV</sequence>
<dbReference type="AlphaFoldDB" id="A0A8A1MIQ0"/>
<keyword evidence="1" id="KW-0812">Transmembrane</keyword>
<gene>
    <name evidence="2" type="ORF">I7I51_07345</name>
</gene>
<dbReference type="VEuPathDB" id="FungiDB:I7I51_07345"/>
<keyword evidence="1" id="KW-0472">Membrane</keyword>
<accession>A0A8A1MIQ0</accession>
<feature type="transmembrane region" description="Helical" evidence="1">
    <location>
        <begin position="94"/>
        <end position="115"/>
    </location>
</feature>
<dbReference type="Proteomes" id="UP000663671">
    <property type="component" value="Chromosome 3"/>
</dbReference>
<evidence type="ECO:0000313" key="2">
    <source>
        <dbReference type="EMBL" id="QSS66488.1"/>
    </source>
</evidence>
<evidence type="ECO:0000313" key="3">
    <source>
        <dbReference type="Proteomes" id="UP000663671"/>
    </source>
</evidence>
<feature type="transmembrane region" description="Helical" evidence="1">
    <location>
        <begin position="39"/>
        <end position="59"/>
    </location>
</feature>
<name>A0A8A1MIQ0_AJECA</name>
<evidence type="ECO:0000256" key="1">
    <source>
        <dbReference type="SAM" id="Phobius"/>
    </source>
</evidence>
<keyword evidence="1" id="KW-1133">Transmembrane helix</keyword>
<dbReference type="OrthoDB" id="3254104at2759"/>
<feature type="transmembrane region" description="Helical" evidence="1">
    <location>
        <begin position="154"/>
        <end position="179"/>
    </location>
</feature>
<organism evidence="2 3">
    <name type="scientific">Ajellomyces capsulatus</name>
    <name type="common">Darling's disease fungus</name>
    <name type="synonym">Histoplasma capsulatum</name>
    <dbReference type="NCBI Taxonomy" id="5037"/>
    <lineage>
        <taxon>Eukaryota</taxon>
        <taxon>Fungi</taxon>
        <taxon>Dikarya</taxon>
        <taxon>Ascomycota</taxon>
        <taxon>Pezizomycotina</taxon>
        <taxon>Eurotiomycetes</taxon>
        <taxon>Eurotiomycetidae</taxon>
        <taxon>Onygenales</taxon>
        <taxon>Ajellomycetaceae</taxon>
        <taxon>Histoplasma</taxon>
    </lineage>
</organism>
<reference evidence="2" key="1">
    <citation type="submission" date="2021-01" db="EMBL/GenBank/DDBJ databases">
        <title>Chromosome-level genome assembly of a human fungal pathogen reveals clustering of transcriptionally co-regulated genes.</title>
        <authorList>
            <person name="Voorhies M."/>
            <person name="Cohen S."/>
            <person name="Shea T.P."/>
            <person name="Petrus S."/>
            <person name="Munoz J.F."/>
            <person name="Poplawski S."/>
            <person name="Goldman W.E."/>
            <person name="Michael T."/>
            <person name="Cuomo C.A."/>
            <person name="Sil A."/>
            <person name="Beyhan S."/>
        </authorList>
    </citation>
    <scope>NUCLEOTIDE SEQUENCE</scope>
    <source>
        <strain evidence="2">WU24</strain>
    </source>
</reference>
<proteinExistence type="predicted"/>
<feature type="transmembrane region" description="Helical" evidence="1">
    <location>
        <begin position="127"/>
        <end position="148"/>
    </location>
</feature>
<protein>
    <submittedName>
        <fullName evidence="2">Uncharacterized protein</fullName>
    </submittedName>
</protein>
<dbReference type="EMBL" id="CP069115">
    <property type="protein sequence ID" value="QSS66488.1"/>
    <property type="molecule type" value="Genomic_DNA"/>
</dbReference>